<dbReference type="InterPro" id="IPR002734">
    <property type="entry name" value="RibDG_C"/>
</dbReference>
<dbReference type="Pfam" id="PF01872">
    <property type="entry name" value="RibD_C"/>
    <property type="match status" value="1"/>
</dbReference>
<feature type="domain" description="Bacterial bifunctional deaminase-reductase C-terminal" evidence="1">
    <location>
        <begin position="5"/>
        <end position="171"/>
    </location>
</feature>
<accession>A0ABP8DYQ3</accession>
<dbReference type="InterPro" id="IPR050765">
    <property type="entry name" value="Riboflavin_Biosynth_HTPR"/>
</dbReference>
<dbReference type="Proteomes" id="UP001501594">
    <property type="component" value="Unassembled WGS sequence"/>
</dbReference>
<organism evidence="2 3">
    <name type="scientific">Frondihabitans peucedani</name>
    <dbReference type="NCBI Taxonomy" id="598626"/>
    <lineage>
        <taxon>Bacteria</taxon>
        <taxon>Bacillati</taxon>
        <taxon>Actinomycetota</taxon>
        <taxon>Actinomycetes</taxon>
        <taxon>Micrococcales</taxon>
        <taxon>Microbacteriaceae</taxon>
        <taxon>Frondihabitans</taxon>
    </lineage>
</organism>
<dbReference type="Gene3D" id="3.40.430.10">
    <property type="entry name" value="Dihydrofolate Reductase, subunit A"/>
    <property type="match status" value="1"/>
</dbReference>
<proteinExistence type="predicted"/>
<dbReference type="InterPro" id="IPR024072">
    <property type="entry name" value="DHFR-like_dom_sf"/>
</dbReference>
<dbReference type="EMBL" id="BAABAU010000001">
    <property type="protein sequence ID" value="GAA4265111.1"/>
    <property type="molecule type" value="Genomic_DNA"/>
</dbReference>
<gene>
    <name evidence="2" type="ORF">GCM10022256_07230</name>
</gene>
<dbReference type="PANTHER" id="PTHR38011">
    <property type="entry name" value="DIHYDROFOLATE REDUCTASE FAMILY PROTEIN (AFU_ORTHOLOGUE AFUA_8G06820)"/>
    <property type="match status" value="1"/>
</dbReference>
<name>A0ABP8DYQ3_9MICO</name>
<dbReference type="RefSeq" id="WP_344793662.1">
    <property type="nucleotide sequence ID" value="NZ_BAABAU010000001.1"/>
</dbReference>
<dbReference type="PANTHER" id="PTHR38011:SF11">
    <property type="entry name" value="2,5-DIAMINO-6-RIBOSYLAMINO-4(3H)-PYRIMIDINONE 5'-PHOSPHATE REDUCTASE"/>
    <property type="match status" value="1"/>
</dbReference>
<dbReference type="SUPFAM" id="SSF53597">
    <property type="entry name" value="Dihydrofolate reductase-like"/>
    <property type="match status" value="1"/>
</dbReference>
<comment type="caution">
    <text evidence="2">The sequence shown here is derived from an EMBL/GenBank/DDBJ whole genome shotgun (WGS) entry which is preliminary data.</text>
</comment>
<evidence type="ECO:0000259" key="1">
    <source>
        <dbReference type="Pfam" id="PF01872"/>
    </source>
</evidence>
<evidence type="ECO:0000313" key="3">
    <source>
        <dbReference type="Proteomes" id="UP001501594"/>
    </source>
</evidence>
<protein>
    <submittedName>
        <fullName evidence="2">Dihydrofolate reductase family protein</fullName>
    </submittedName>
</protein>
<keyword evidence="3" id="KW-1185">Reference proteome</keyword>
<reference evidence="3" key="1">
    <citation type="journal article" date="2019" name="Int. J. Syst. Evol. Microbiol.">
        <title>The Global Catalogue of Microorganisms (GCM) 10K type strain sequencing project: providing services to taxonomists for standard genome sequencing and annotation.</title>
        <authorList>
            <consortium name="The Broad Institute Genomics Platform"/>
            <consortium name="The Broad Institute Genome Sequencing Center for Infectious Disease"/>
            <person name="Wu L."/>
            <person name="Ma J."/>
        </authorList>
    </citation>
    <scope>NUCLEOTIDE SEQUENCE [LARGE SCALE GENOMIC DNA]</scope>
    <source>
        <strain evidence="3">JCM 17442</strain>
    </source>
</reference>
<sequence length="179" mass="18964">MAALVATGILSADGYVVDASGSFAWAEPDDEVHAFVNALERQVSTYLCGRRLYEVMSFWDAPPEGLSDVAAEFAAGWREADKIVVSTTLEAVDAPRTTLVRSFDPSLVTELPGVASIGGPTLAAAAFEAGVVDEVQLLAVPHLAGGGTRFFPDGFSSSLTLLDERRFTGGTVYTRYRVG</sequence>
<evidence type="ECO:0000313" key="2">
    <source>
        <dbReference type="EMBL" id="GAA4265111.1"/>
    </source>
</evidence>